<dbReference type="AlphaFoldDB" id="A0A7M7L242"/>
<evidence type="ECO:0000256" key="5">
    <source>
        <dbReference type="SAM" id="Phobius"/>
    </source>
</evidence>
<reference evidence="8" key="2">
    <citation type="submission" date="2025-04" db="UniProtKB">
        <authorList>
            <consortium name="RefSeq"/>
        </authorList>
    </citation>
    <scope>IDENTIFICATION</scope>
    <source>
        <strain evidence="8">DH4</strain>
        <tissue evidence="8">Whole body</tissue>
    </source>
</reference>
<dbReference type="KEGG" id="ame:726647"/>
<evidence type="ECO:0000313" key="7">
    <source>
        <dbReference type="Proteomes" id="UP000005203"/>
    </source>
</evidence>
<keyword evidence="2 5" id="KW-0812">Transmembrane</keyword>
<dbReference type="EnsemblMetazoa" id="XM_026439764">
    <property type="protein sequence ID" value="XP_026295549"/>
    <property type="gene ID" value="LOC726647"/>
</dbReference>
<dbReference type="PANTHER" id="PTHR21419">
    <property type="match status" value="1"/>
</dbReference>
<dbReference type="InterPro" id="IPR015943">
    <property type="entry name" value="WD40/YVTN_repeat-like_dom_sf"/>
</dbReference>
<dbReference type="PANTHER" id="PTHR21419:SF30">
    <property type="entry name" value="IG-LIKE DOMAIN-CONTAINING PROTEIN"/>
    <property type="match status" value="1"/>
</dbReference>
<dbReference type="Proteomes" id="UP000005203">
    <property type="component" value="Linkage group LG1"/>
</dbReference>
<name>A0A7M7L242_APIME</name>
<organism evidence="6">
    <name type="scientific">Apis mellifera</name>
    <name type="common">Honeybee</name>
    <dbReference type="NCBI Taxonomy" id="7460"/>
    <lineage>
        <taxon>Eukaryota</taxon>
        <taxon>Metazoa</taxon>
        <taxon>Ecdysozoa</taxon>
        <taxon>Arthropoda</taxon>
        <taxon>Hexapoda</taxon>
        <taxon>Insecta</taxon>
        <taxon>Pterygota</taxon>
        <taxon>Neoptera</taxon>
        <taxon>Endopterygota</taxon>
        <taxon>Hymenoptera</taxon>
        <taxon>Apocrita</taxon>
        <taxon>Aculeata</taxon>
        <taxon>Apoidea</taxon>
        <taxon>Anthophila</taxon>
        <taxon>Apidae</taxon>
        <taxon>Apis</taxon>
    </lineage>
</organism>
<feature type="transmembrane region" description="Helical" evidence="5">
    <location>
        <begin position="73"/>
        <end position="98"/>
    </location>
</feature>
<keyword evidence="7" id="KW-1185">Reference proteome</keyword>
<dbReference type="InterPro" id="IPR045232">
    <property type="entry name" value="FAM234"/>
</dbReference>
<reference evidence="6" key="1">
    <citation type="submission" date="2021-01" db="UniProtKB">
        <authorList>
            <consortium name="EnsemblMetazoa"/>
        </authorList>
    </citation>
    <scope>IDENTIFICATION</scope>
    <source>
        <strain evidence="6">DH4</strain>
    </source>
</reference>
<evidence type="ECO:0000256" key="3">
    <source>
        <dbReference type="ARBA" id="ARBA00022989"/>
    </source>
</evidence>
<comment type="subcellular location">
    <subcellularLocation>
        <location evidence="1">Membrane</location>
        <topology evidence="1">Single-pass membrane protein</topology>
    </subcellularLocation>
</comment>
<dbReference type="InterPro" id="IPR028994">
    <property type="entry name" value="Integrin_alpha_N"/>
</dbReference>
<keyword evidence="3 5" id="KW-1133">Transmembrane helix</keyword>
<dbReference type="SUPFAM" id="SSF69318">
    <property type="entry name" value="Integrin alpha N-terminal domain"/>
    <property type="match status" value="1"/>
</dbReference>
<protein>
    <submittedName>
        <fullName evidence="8">Uncharacterized protein LOC726647</fullName>
    </submittedName>
</protein>
<proteinExistence type="predicted"/>
<accession>A0A8B8GX95</accession>
<accession>A0A7M7L242</accession>
<gene>
    <name evidence="8" type="primary">LOC726647</name>
</gene>
<dbReference type="GO" id="GO:0016020">
    <property type="term" value="C:membrane"/>
    <property type="evidence" value="ECO:0007669"/>
    <property type="project" value="UniProtKB-SubCell"/>
</dbReference>
<evidence type="ECO:0000313" key="6">
    <source>
        <dbReference type="EnsemblMetazoa" id="XP_026295549"/>
    </source>
</evidence>
<reference evidence="7" key="3">
    <citation type="submission" date="2025-05" db="UniProtKB">
        <authorList>
            <consortium name="RefSeq"/>
        </authorList>
    </citation>
    <scope>NUCLEOTIDE SEQUENCE [LARGE SCALE GENOMIC DNA]</scope>
    <source>
        <strain evidence="7">DH4</strain>
    </source>
</reference>
<dbReference type="RefSeq" id="XP_026295549.1">
    <property type="nucleotide sequence ID" value="XM_026439764.1"/>
</dbReference>
<evidence type="ECO:0000256" key="1">
    <source>
        <dbReference type="ARBA" id="ARBA00004167"/>
    </source>
</evidence>
<evidence type="ECO:0000256" key="4">
    <source>
        <dbReference type="ARBA" id="ARBA00023136"/>
    </source>
</evidence>
<evidence type="ECO:0000256" key="2">
    <source>
        <dbReference type="ARBA" id="ARBA00022692"/>
    </source>
</evidence>
<sequence length="983" mass="113535">MKNIINMSAVSPILPKLVERDSYDEDLTDIDDEVFIRDGKNKLKLNNDGGVKRPLMASHRKYKKSYNFETYGFLNKAGFGFIALIILLSLTILCIYIINIIPGPMLILKNWLSHNLKDSLHESNIIPCTSLTSKILWTKSLPKLTSESPIRSNDVNDDGIEDIIIGFSTGLDIMNIPEYACTSYFNGQVPCFGGVLALNGKTGDILWIHWTAHAIFSIDCGLDLTNDKIKDCIICGRNGILHAVNGYNGTSIWEIPVRDLSISEEWKFSDIYDARFIADINGDDVGDIIASHIIHSRKIHTSEILIISGINGNIIHNSVLPNTEQLFLAPQKLIHPDGENIFILVTSSQKQSSGLYIISQVNLIYGNLKLRKLHHDTGKGTLLPPILVDVTLDGIEDIVAAMFNSTIIVYNGLTFEPIWNYTVPNSEIISIPIPGYYNDDNIPDFMVKHQIGLGFPTYYYTVATIIDGKTGKPLLEKPIEDSLSREMSGLSVTVEGFGNDWFLHWSVDCLNYEGIKEKYQFLKNEDFISESYADLCKLRFNSTLITNLYALSQHVGPPGISLYFSEDWKFLEYNNSLNTKIELHENIPFISEQLSKIYKDYKENFKQKQEDYYETEQHMEHKKFAPNNQNNILKNENKWIQNNIQTKDYDVLYNENNKINFQEPIDYQQEENKEREQRSNSNLDFKFINQQLFGNKINDSIKNMLKNNITYKTNKFETFNTAHFLNIKKNRNIDENDKILNKRIINYDVNKTKETINSMDVKTYKHKFSNIKMTEDTIIKNFKQKLIKNWYKKKETNFKSKLELNHKDEIKLKKQKEKREIKTKSNQIYSIHGVQKQPPFGILLPSISESKGVTSIDLVFSTFWLPSSETPIILIQEDLNCIHWKKMLSEKKLQYKQNDDIIEECLNERGINYKKLYQKANNKENFKISLGQMTIYRMKLECMCPEDMLPNQTCKNISLHQSWSEYLGSHGNGYFKPLYKTNF</sequence>
<dbReference type="OrthoDB" id="567787at2759"/>
<evidence type="ECO:0000313" key="8">
    <source>
        <dbReference type="RefSeq" id="XP_026295549.1"/>
    </source>
</evidence>
<dbReference type="Gene3D" id="2.130.10.10">
    <property type="entry name" value="YVTN repeat-like/Quinoprotein amine dehydrogenase"/>
    <property type="match status" value="1"/>
</dbReference>
<keyword evidence="4 5" id="KW-0472">Membrane</keyword>
<dbReference type="GeneID" id="726647"/>